<feature type="compositionally biased region" description="Basic and acidic residues" evidence="1">
    <location>
        <begin position="28"/>
        <end position="37"/>
    </location>
</feature>
<feature type="compositionally biased region" description="Basic and acidic residues" evidence="1">
    <location>
        <begin position="75"/>
        <end position="89"/>
    </location>
</feature>
<evidence type="ECO:0000313" key="2">
    <source>
        <dbReference type="EMBL" id="EUC60387.1"/>
    </source>
</evidence>
<protein>
    <submittedName>
        <fullName evidence="2">Uncharacterized protein</fullName>
    </submittedName>
</protein>
<dbReference type="EMBL" id="JATN01000319">
    <property type="protein sequence ID" value="EUC60387.1"/>
    <property type="molecule type" value="Genomic_DNA"/>
</dbReference>
<organism evidence="2 3">
    <name type="scientific">Rhizoctonia solani AG-3 Rhs1AP</name>
    <dbReference type="NCBI Taxonomy" id="1086054"/>
    <lineage>
        <taxon>Eukaryota</taxon>
        <taxon>Fungi</taxon>
        <taxon>Dikarya</taxon>
        <taxon>Basidiomycota</taxon>
        <taxon>Agaricomycotina</taxon>
        <taxon>Agaricomycetes</taxon>
        <taxon>Cantharellales</taxon>
        <taxon>Ceratobasidiaceae</taxon>
        <taxon>Rhizoctonia</taxon>
    </lineage>
</organism>
<dbReference type="Proteomes" id="UP000030108">
    <property type="component" value="Unassembled WGS sequence"/>
</dbReference>
<dbReference type="AlphaFoldDB" id="X8J9H8"/>
<accession>X8J9H8</accession>
<reference evidence="3" key="1">
    <citation type="journal article" date="2014" name="Genome Announc.">
        <title>Draft genome sequence of the plant-pathogenic soil fungus Rhizoctonia solani anastomosis group 3 strain Rhs1AP.</title>
        <authorList>
            <person name="Cubeta M.A."/>
            <person name="Thomas E."/>
            <person name="Dean R.A."/>
            <person name="Jabaji S."/>
            <person name="Neate S.M."/>
            <person name="Tavantzis S."/>
            <person name="Toda T."/>
            <person name="Vilgalys R."/>
            <person name="Bharathan N."/>
            <person name="Fedorova-Abrams N."/>
            <person name="Pakala S.B."/>
            <person name="Pakala S.M."/>
            <person name="Zafar N."/>
            <person name="Joardar V."/>
            <person name="Losada L."/>
            <person name="Nierman W.C."/>
        </authorList>
    </citation>
    <scope>NUCLEOTIDE SEQUENCE [LARGE SCALE GENOMIC DNA]</scope>
    <source>
        <strain evidence="3">AG-3</strain>
    </source>
</reference>
<feature type="region of interest" description="Disordered" evidence="1">
    <location>
        <begin position="1"/>
        <end position="89"/>
    </location>
</feature>
<name>X8J9H8_9AGAM</name>
<sequence>MAHLIDTSLSKKPQTLEFITAHLPPIEPKGKPRAQDEDKGEDNEEEVEDECNKEEEEERGCKVGGKDGGNGGDGGDGRDGRDGRDYKEVDLEDGWLAGLSTRRMPDKEPGPVDFQSAAVMNTLRISTHT</sequence>
<feature type="non-terminal residue" evidence="2">
    <location>
        <position position="129"/>
    </location>
</feature>
<comment type="caution">
    <text evidence="2">The sequence shown here is derived from an EMBL/GenBank/DDBJ whole genome shotgun (WGS) entry which is preliminary data.</text>
</comment>
<evidence type="ECO:0000313" key="3">
    <source>
        <dbReference type="Proteomes" id="UP000030108"/>
    </source>
</evidence>
<gene>
    <name evidence="2" type="ORF">RSOL_339120</name>
</gene>
<feature type="compositionally biased region" description="Acidic residues" evidence="1">
    <location>
        <begin position="38"/>
        <end position="58"/>
    </location>
</feature>
<proteinExistence type="predicted"/>
<evidence type="ECO:0000256" key="1">
    <source>
        <dbReference type="SAM" id="MobiDB-lite"/>
    </source>
</evidence>